<accession>A0ABR2Z0R6</accession>
<name>A0ABR2Z0R6_9CHLO</name>
<evidence type="ECO:0008006" key="13">
    <source>
        <dbReference type="Google" id="ProtNLM"/>
    </source>
</evidence>
<gene>
    <name evidence="11" type="ORF">WJX75_005670</name>
</gene>
<feature type="transmembrane region" description="Helical" evidence="10">
    <location>
        <begin position="120"/>
        <end position="140"/>
    </location>
</feature>
<comment type="caution">
    <text evidence="11">The sequence shown here is derived from an EMBL/GenBank/DDBJ whole genome shotgun (WGS) entry which is preliminary data.</text>
</comment>
<keyword evidence="10" id="KW-1133">Transmembrane helix</keyword>
<organism evidence="11 12">
    <name type="scientific">Coccomyxa subellipsoidea</name>
    <dbReference type="NCBI Taxonomy" id="248742"/>
    <lineage>
        <taxon>Eukaryota</taxon>
        <taxon>Viridiplantae</taxon>
        <taxon>Chlorophyta</taxon>
        <taxon>core chlorophytes</taxon>
        <taxon>Trebouxiophyceae</taxon>
        <taxon>Trebouxiophyceae incertae sedis</taxon>
        <taxon>Coccomyxaceae</taxon>
        <taxon>Coccomyxa</taxon>
    </lineage>
</organism>
<keyword evidence="3" id="KW-0150">Chloroplast</keyword>
<keyword evidence="12" id="KW-1185">Reference proteome</keyword>
<evidence type="ECO:0000256" key="10">
    <source>
        <dbReference type="SAM" id="Phobius"/>
    </source>
</evidence>
<keyword evidence="6" id="KW-0809">Transit peptide</keyword>
<dbReference type="PANTHER" id="PTHR34369:SF7">
    <property type="entry name" value="PHOTOSYSTEM II 10 KDA POLYPEPTIDE, CHLOROPLASTIC"/>
    <property type="match status" value="1"/>
</dbReference>
<keyword evidence="7" id="KW-0793">Thylakoid</keyword>
<evidence type="ECO:0000313" key="11">
    <source>
        <dbReference type="EMBL" id="KAK9917550.1"/>
    </source>
</evidence>
<dbReference type="InterPro" id="IPR006814">
    <property type="entry name" value="PSII_PsbR"/>
</dbReference>
<evidence type="ECO:0000256" key="4">
    <source>
        <dbReference type="ARBA" id="ARBA00022531"/>
    </source>
</evidence>
<keyword evidence="10" id="KW-0812">Transmembrane</keyword>
<evidence type="ECO:0000313" key="12">
    <source>
        <dbReference type="Proteomes" id="UP001491310"/>
    </source>
</evidence>
<dbReference type="PANTHER" id="PTHR34369">
    <property type="entry name" value="PHOTOSYSTEM II 10 KDA POLYPEPTIDE, CHLOROPLASTIC"/>
    <property type="match status" value="1"/>
</dbReference>
<sequence>MASTMSAQKAFLGSQVESNATRSRGPATRNVVMANSKKIDIKKQGLESIKDPVVKANLMGISRKMQDKNWVDSQGRKGKGFGVYRFASKYGANVDGYSPIYTPDAWAETGDSYSLGTKGLLAWAGLVTVLLAVGATLIYSTSQLGQ</sequence>
<evidence type="ECO:0000256" key="7">
    <source>
        <dbReference type="ARBA" id="ARBA00023078"/>
    </source>
</evidence>
<evidence type="ECO:0000256" key="5">
    <source>
        <dbReference type="ARBA" id="ARBA00022640"/>
    </source>
</evidence>
<dbReference type="Proteomes" id="UP001491310">
    <property type="component" value="Unassembled WGS sequence"/>
</dbReference>
<evidence type="ECO:0000256" key="1">
    <source>
        <dbReference type="ARBA" id="ARBA00004334"/>
    </source>
</evidence>
<proteinExistence type="inferred from homology"/>
<keyword evidence="8 10" id="KW-0472">Membrane</keyword>
<keyword evidence="9" id="KW-0604">Photosystem II</keyword>
<evidence type="ECO:0000256" key="2">
    <source>
        <dbReference type="ARBA" id="ARBA00006659"/>
    </source>
</evidence>
<comment type="similarity">
    <text evidence="2">Belongs to the psbR family.</text>
</comment>
<dbReference type="Pfam" id="PF04725">
    <property type="entry name" value="PsbR"/>
    <property type="match status" value="1"/>
</dbReference>
<evidence type="ECO:0000256" key="6">
    <source>
        <dbReference type="ARBA" id="ARBA00022946"/>
    </source>
</evidence>
<keyword evidence="5" id="KW-0934">Plastid</keyword>
<reference evidence="11 12" key="1">
    <citation type="journal article" date="2024" name="Nat. Commun.">
        <title>Phylogenomics reveals the evolutionary origins of lichenization in chlorophyte algae.</title>
        <authorList>
            <person name="Puginier C."/>
            <person name="Libourel C."/>
            <person name="Otte J."/>
            <person name="Skaloud P."/>
            <person name="Haon M."/>
            <person name="Grisel S."/>
            <person name="Petersen M."/>
            <person name="Berrin J.G."/>
            <person name="Delaux P.M."/>
            <person name="Dal Grande F."/>
            <person name="Keller J."/>
        </authorList>
    </citation>
    <scope>NUCLEOTIDE SEQUENCE [LARGE SCALE GENOMIC DNA]</scope>
    <source>
        <strain evidence="11 12">SAG 216-7</strain>
    </source>
</reference>
<keyword evidence="4" id="KW-0602">Photosynthesis</keyword>
<dbReference type="EMBL" id="JALJOT010000002">
    <property type="protein sequence ID" value="KAK9917550.1"/>
    <property type="molecule type" value="Genomic_DNA"/>
</dbReference>
<protein>
    <recommendedName>
        <fullName evidence="13">Photosystem II 10 kDa polypeptide, chloroplastic</fullName>
    </recommendedName>
</protein>
<evidence type="ECO:0000256" key="8">
    <source>
        <dbReference type="ARBA" id="ARBA00023136"/>
    </source>
</evidence>
<evidence type="ECO:0000256" key="9">
    <source>
        <dbReference type="ARBA" id="ARBA00023276"/>
    </source>
</evidence>
<evidence type="ECO:0000256" key="3">
    <source>
        <dbReference type="ARBA" id="ARBA00022528"/>
    </source>
</evidence>
<comment type="subcellular location">
    <subcellularLocation>
        <location evidence="1">Plastid</location>
        <location evidence="1">Chloroplast thylakoid membrane</location>
    </subcellularLocation>
</comment>